<dbReference type="PANTHER" id="PTHR22953:SF153">
    <property type="entry name" value="PURPLE ACID PHOSPHATASE"/>
    <property type="match status" value="1"/>
</dbReference>
<reference evidence="6 7" key="1">
    <citation type="journal article" date="2023" name="Microbiol. Resour. Announc.">
        <title>Complete Genome Sequence of Imperialibacter roseus strain P4T.</title>
        <authorList>
            <person name="Tizabi D.R."/>
            <person name="Bachvaroff T."/>
            <person name="Hill R.T."/>
        </authorList>
    </citation>
    <scope>NUCLEOTIDE SEQUENCE [LARGE SCALE GENOMIC DNA]</scope>
    <source>
        <strain evidence="6 7">P4T</strain>
    </source>
</reference>
<dbReference type="Gene3D" id="3.60.21.10">
    <property type="match status" value="1"/>
</dbReference>
<dbReference type="InterPro" id="IPR008963">
    <property type="entry name" value="Purple_acid_Pase-like_N"/>
</dbReference>
<dbReference type="Gene3D" id="2.60.40.380">
    <property type="entry name" value="Purple acid phosphatase-like, N-terminal"/>
    <property type="match status" value="1"/>
</dbReference>
<evidence type="ECO:0000313" key="6">
    <source>
        <dbReference type="EMBL" id="WOK09403.1"/>
    </source>
</evidence>
<dbReference type="RefSeq" id="WP_317492022.1">
    <property type="nucleotide sequence ID" value="NZ_CP136051.1"/>
</dbReference>
<dbReference type="EMBL" id="CP136051">
    <property type="protein sequence ID" value="WOK09403.1"/>
    <property type="molecule type" value="Genomic_DNA"/>
</dbReference>
<evidence type="ECO:0000259" key="5">
    <source>
        <dbReference type="Pfam" id="PF16656"/>
    </source>
</evidence>
<gene>
    <name evidence="6" type="ORF">RT717_12210</name>
</gene>
<evidence type="ECO:0000256" key="2">
    <source>
        <dbReference type="SAM" id="MobiDB-lite"/>
    </source>
</evidence>
<organism evidence="6 7">
    <name type="scientific">Imperialibacter roseus</name>
    <dbReference type="NCBI Taxonomy" id="1324217"/>
    <lineage>
        <taxon>Bacteria</taxon>
        <taxon>Pseudomonadati</taxon>
        <taxon>Bacteroidota</taxon>
        <taxon>Cytophagia</taxon>
        <taxon>Cytophagales</taxon>
        <taxon>Flammeovirgaceae</taxon>
        <taxon>Imperialibacter</taxon>
    </lineage>
</organism>
<keyword evidence="1 3" id="KW-0732">Signal</keyword>
<dbReference type="InterPro" id="IPR029052">
    <property type="entry name" value="Metallo-depent_PP-like"/>
</dbReference>
<evidence type="ECO:0000256" key="1">
    <source>
        <dbReference type="ARBA" id="ARBA00022729"/>
    </source>
</evidence>
<dbReference type="InterPro" id="IPR004843">
    <property type="entry name" value="Calcineurin-like_PHP"/>
</dbReference>
<dbReference type="PROSITE" id="PS51257">
    <property type="entry name" value="PROKAR_LIPOPROTEIN"/>
    <property type="match status" value="1"/>
</dbReference>
<dbReference type="InterPro" id="IPR039331">
    <property type="entry name" value="PAPs-like"/>
</dbReference>
<protein>
    <submittedName>
        <fullName evidence="6">Metallophosphoesterase family protein</fullName>
        <ecNumber evidence="6">3.1.-.-</ecNumber>
    </submittedName>
</protein>
<dbReference type="Pfam" id="PF00149">
    <property type="entry name" value="Metallophos"/>
    <property type="match status" value="1"/>
</dbReference>
<evidence type="ECO:0000256" key="3">
    <source>
        <dbReference type="SAM" id="SignalP"/>
    </source>
</evidence>
<dbReference type="Pfam" id="PF16656">
    <property type="entry name" value="Pur_ac_phosph_N"/>
    <property type="match status" value="1"/>
</dbReference>
<name>A0ABZ0IWH3_9BACT</name>
<dbReference type="PANTHER" id="PTHR22953">
    <property type="entry name" value="ACID PHOSPHATASE RELATED"/>
    <property type="match status" value="1"/>
</dbReference>
<dbReference type="Proteomes" id="UP001302349">
    <property type="component" value="Chromosome"/>
</dbReference>
<feature type="chain" id="PRO_5046370234" evidence="3">
    <location>
        <begin position="32"/>
        <end position="458"/>
    </location>
</feature>
<proteinExistence type="predicted"/>
<accession>A0ABZ0IWH3</accession>
<dbReference type="InterPro" id="IPR015914">
    <property type="entry name" value="PAPs_N"/>
</dbReference>
<dbReference type="GO" id="GO:0016787">
    <property type="term" value="F:hydrolase activity"/>
    <property type="evidence" value="ECO:0007669"/>
    <property type="project" value="UniProtKB-KW"/>
</dbReference>
<dbReference type="EC" id="3.1.-.-" evidence="6"/>
<feature type="signal peptide" evidence="3">
    <location>
        <begin position="1"/>
        <end position="31"/>
    </location>
</feature>
<feature type="compositionally biased region" description="Basic and acidic residues" evidence="2">
    <location>
        <begin position="32"/>
        <end position="41"/>
    </location>
</feature>
<dbReference type="SUPFAM" id="SSF49363">
    <property type="entry name" value="Purple acid phosphatase, N-terminal domain"/>
    <property type="match status" value="1"/>
</dbReference>
<sequence length="458" mass="51581">MIISKLIRFGSLSIMTLVAVFGLFSCQQNSAEDHHGHEHSHQHSPADSLPNAKLLFPGNEPDRVILNLTEDPIHSVAVNWRTSTKIARGTVEVAVASGGPGFKDSIRTIAAATEPLTVAREEEPEISANYHSAVINELLPGGKYVYRVGSEPYWSEWYQIEMPQENGPVSFIYFGDAQNDVKSMWSRVIREAYQTMPKVDFMLHAGDLINRHNRDVEWGEWFHAGGFIHAMVPAVMTPGNHEYKDVVLSPQWRPQFNLPKNGPAGLEETCYVIDFPQMKVVSLDAEQIDESEHFRTLQVQWLDSILTNNPKKWTVITFHYPVFSTKPNRDNLTLRESFKPLFDKHRVDLVLQGHDHAYGRGMVSNVPTGAGLREDRSGTMYVVSVSGPKMYDISDDKWMERKAANTQLFQVIKVGADTASYNAFTAKGELYDAFDLVKKAGKPNVLINKIPNTPERTE</sequence>
<feature type="domain" description="Purple acid phosphatase N-terminal" evidence="5">
    <location>
        <begin position="61"/>
        <end position="160"/>
    </location>
</feature>
<feature type="domain" description="Calcineurin-like phosphoesterase" evidence="4">
    <location>
        <begin position="187"/>
        <end position="358"/>
    </location>
</feature>
<keyword evidence="7" id="KW-1185">Reference proteome</keyword>
<dbReference type="SUPFAM" id="SSF56300">
    <property type="entry name" value="Metallo-dependent phosphatases"/>
    <property type="match status" value="1"/>
</dbReference>
<feature type="region of interest" description="Disordered" evidence="2">
    <location>
        <begin position="32"/>
        <end position="51"/>
    </location>
</feature>
<keyword evidence="6" id="KW-0378">Hydrolase</keyword>
<evidence type="ECO:0000259" key="4">
    <source>
        <dbReference type="Pfam" id="PF00149"/>
    </source>
</evidence>
<evidence type="ECO:0000313" key="7">
    <source>
        <dbReference type="Proteomes" id="UP001302349"/>
    </source>
</evidence>